<reference evidence="1" key="1">
    <citation type="submission" date="2022-07" db="EMBL/GenBank/DDBJ databases">
        <title>Phylogenomic reconstructions and comparative analyses of Kickxellomycotina fungi.</title>
        <authorList>
            <person name="Reynolds N.K."/>
            <person name="Stajich J.E."/>
            <person name="Barry K."/>
            <person name="Grigoriev I.V."/>
            <person name="Crous P."/>
            <person name="Smith M.E."/>
        </authorList>
    </citation>
    <scope>NUCLEOTIDE SEQUENCE</scope>
    <source>
        <strain evidence="1">NRRL 5244</strain>
    </source>
</reference>
<dbReference type="Proteomes" id="UP001150603">
    <property type="component" value="Unassembled WGS sequence"/>
</dbReference>
<protein>
    <submittedName>
        <fullName evidence="1">Uncharacterized protein</fullName>
    </submittedName>
</protein>
<proteinExistence type="predicted"/>
<feature type="non-terminal residue" evidence="1">
    <location>
        <position position="257"/>
    </location>
</feature>
<dbReference type="EMBL" id="JANBPW010003446">
    <property type="protein sequence ID" value="KAJ1937647.1"/>
    <property type="molecule type" value="Genomic_DNA"/>
</dbReference>
<organism evidence="1 2">
    <name type="scientific">Linderina macrospora</name>
    <dbReference type="NCBI Taxonomy" id="4868"/>
    <lineage>
        <taxon>Eukaryota</taxon>
        <taxon>Fungi</taxon>
        <taxon>Fungi incertae sedis</taxon>
        <taxon>Zoopagomycota</taxon>
        <taxon>Kickxellomycotina</taxon>
        <taxon>Kickxellomycetes</taxon>
        <taxon>Kickxellales</taxon>
        <taxon>Kickxellaceae</taxon>
        <taxon>Linderina</taxon>
    </lineage>
</organism>
<evidence type="ECO:0000313" key="1">
    <source>
        <dbReference type="EMBL" id="KAJ1937647.1"/>
    </source>
</evidence>
<sequence length="257" mass="26387">MAATDGNKGSGGVGKKSLRSKRLMRSGPNSTSAGNDESPKAEKKQDFDSVTTKAEDSEDNKEPAAPVSDDPATSVSDDPATSVSDNPATPPEEDAISEKVKEEPAVPLAASDNKTEEAVSRSPDAEGAADQQPHVHEPALDEAAVAKEETPAASVLPPIAESISNESVDFVEAQTSLEQPASTETLELPTTPTTVPAATAGVLDAIDEQTETAAPKLPKATVPSPTAFGHPAEDLPSAAEDVVLACEFQVVVGRRGG</sequence>
<accession>A0ACC1J4U6</accession>
<comment type="caution">
    <text evidence="1">The sequence shown here is derived from an EMBL/GenBank/DDBJ whole genome shotgun (WGS) entry which is preliminary data.</text>
</comment>
<gene>
    <name evidence="1" type="ORF">FBU59_004690</name>
</gene>
<name>A0ACC1J4U6_9FUNG</name>
<keyword evidence="2" id="KW-1185">Reference proteome</keyword>
<evidence type="ECO:0000313" key="2">
    <source>
        <dbReference type="Proteomes" id="UP001150603"/>
    </source>
</evidence>